<dbReference type="InterPro" id="IPR005107">
    <property type="entry name" value="CO_DH_flav_C"/>
</dbReference>
<sequence>MNSFVLANCTTVDGALSQLRDGAVIKAGGVDLLDRMKIGIEQPSKLVNIRSISGLRGIHQTDSGLTIGALTTLSEISEHPVICKQYQILSDACGSAATPHIRNMATLGGNLLQRIQCWYYRSADFECLRKGKDMCFAFDGLNQYHAIMDYGACPAVAPSSAAVALLALNASVELNSTKRGKRVLAVKDLYVTGEDDPTKFTAVGPDELLTSIMIPKPAIGTRSAYQKYGEKESFDWAIADAGVLLEMDGNICRRAVITMGAASPVVRRSSQAEAVLSGKPITEANAWAAGKAAMEGAHPLSMNAYKVELFPVAIYRTILLAAGQMDRDPSAAG</sequence>
<dbReference type="PROSITE" id="PS51387">
    <property type="entry name" value="FAD_PCMH"/>
    <property type="match status" value="1"/>
</dbReference>
<dbReference type="InterPro" id="IPR016166">
    <property type="entry name" value="FAD-bd_PCMH"/>
</dbReference>
<keyword evidence="4" id="KW-1185">Reference proteome</keyword>
<keyword evidence="1" id="KW-0274">FAD</keyword>
<dbReference type="KEGG" id="adin:H7849_04140"/>
<dbReference type="Gene3D" id="3.30.43.10">
    <property type="entry name" value="Uridine Diphospho-n-acetylenolpyruvylglucosamine Reductase, domain 2"/>
    <property type="match status" value="1"/>
</dbReference>
<dbReference type="SUPFAM" id="SSF56176">
    <property type="entry name" value="FAD-binding/transporter-associated domain-like"/>
    <property type="match status" value="1"/>
</dbReference>
<keyword evidence="1" id="KW-0285">Flavoprotein</keyword>
<dbReference type="InterPro" id="IPR036683">
    <property type="entry name" value="CO_DH_flav_C_dom_sf"/>
</dbReference>
<dbReference type="InterPro" id="IPR002346">
    <property type="entry name" value="Mopterin_DH_FAD-bd"/>
</dbReference>
<dbReference type="AlphaFoldDB" id="A0A7G8BKU7"/>
<evidence type="ECO:0000259" key="2">
    <source>
        <dbReference type="PROSITE" id="PS51387"/>
    </source>
</evidence>
<evidence type="ECO:0000313" key="3">
    <source>
        <dbReference type="EMBL" id="QNI33167.1"/>
    </source>
</evidence>
<proteinExistence type="predicted"/>
<dbReference type="Pfam" id="PF00941">
    <property type="entry name" value="FAD_binding_5"/>
    <property type="match status" value="1"/>
</dbReference>
<dbReference type="InterPro" id="IPR016169">
    <property type="entry name" value="FAD-bd_PCMH_sub2"/>
</dbReference>
<dbReference type="GO" id="GO:0071949">
    <property type="term" value="F:FAD binding"/>
    <property type="evidence" value="ECO:0007669"/>
    <property type="project" value="InterPro"/>
</dbReference>
<dbReference type="RefSeq" id="WP_186744378.1">
    <property type="nucleotide sequence ID" value="NZ_CP060394.1"/>
</dbReference>
<dbReference type="EMBL" id="CP060394">
    <property type="protein sequence ID" value="QNI33167.1"/>
    <property type="molecule type" value="Genomic_DNA"/>
</dbReference>
<protein>
    <submittedName>
        <fullName evidence="3">FAD binding domain-containing protein</fullName>
    </submittedName>
</protein>
<organism evidence="3 4">
    <name type="scientific">Alloacidobacterium dinghuense</name>
    <dbReference type="NCBI Taxonomy" id="2763107"/>
    <lineage>
        <taxon>Bacteria</taxon>
        <taxon>Pseudomonadati</taxon>
        <taxon>Acidobacteriota</taxon>
        <taxon>Terriglobia</taxon>
        <taxon>Terriglobales</taxon>
        <taxon>Acidobacteriaceae</taxon>
        <taxon>Alloacidobacterium</taxon>
    </lineage>
</organism>
<dbReference type="SUPFAM" id="SSF55447">
    <property type="entry name" value="CO dehydrogenase flavoprotein C-terminal domain-like"/>
    <property type="match status" value="1"/>
</dbReference>
<dbReference type="GO" id="GO:0016491">
    <property type="term" value="F:oxidoreductase activity"/>
    <property type="evidence" value="ECO:0007669"/>
    <property type="project" value="InterPro"/>
</dbReference>
<dbReference type="PANTHER" id="PTHR42659">
    <property type="entry name" value="XANTHINE DEHYDROGENASE SUBUNIT C-RELATED"/>
    <property type="match status" value="1"/>
</dbReference>
<dbReference type="Gene3D" id="3.30.390.50">
    <property type="entry name" value="CO dehydrogenase flavoprotein, C-terminal domain"/>
    <property type="match status" value="1"/>
</dbReference>
<feature type="domain" description="FAD-binding PCMH-type" evidence="2">
    <location>
        <begin position="1"/>
        <end position="219"/>
    </location>
</feature>
<accession>A0A7G8BKU7</accession>
<dbReference type="SMART" id="SM01092">
    <property type="entry name" value="CO_deh_flav_C"/>
    <property type="match status" value="1"/>
</dbReference>
<dbReference type="Proteomes" id="UP000515312">
    <property type="component" value="Chromosome"/>
</dbReference>
<dbReference type="InterPro" id="IPR016167">
    <property type="entry name" value="FAD-bd_PCMH_sub1"/>
</dbReference>
<gene>
    <name evidence="3" type="ORF">H7849_04140</name>
</gene>
<reference evidence="3 4" key="1">
    <citation type="submission" date="2020-08" db="EMBL/GenBank/DDBJ databases">
        <title>Edaphobacter telluris sp. nov. and Acidobacterium dinghuensis sp. nov., two acidobacteria isolated from forest soil.</title>
        <authorList>
            <person name="Fu J."/>
            <person name="Qiu L."/>
        </authorList>
    </citation>
    <scope>NUCLEOTIDE SEQUENCE [LARGE SCALE GENOMIC DNA]</scope>
    <source>
        <strain evidence="3">4Y35</strain>
    </source>
</reference>
<dbReference type="Gene3D" id="3.30.465.10">
    <property type="match status" value="1"/>
</dbReference>
<dbReference type="PANTHER" id="PTHR42659:SF9">
    <property type="entry name" value="XANTHINE DEHYDROGENASE FAD-BINDING SUBUNIT XDHB-RELATED"/>
    <property type="match status" value="1"/>
</dbReference>
<dbReference type="InterPro" id="IPR051312">
    <property type="entry name" value="Diverse_Substr_Oxidored"/>
</dbReference>
<evidence type="ECO:0000256" key="1">
    <source>
        <dbReference type="ARBA" id="ARBA00022827"/>
    </source>
</evidence>
<name>A0A7G8BKU7_9BACT</name>
<dbReference type="InterPro" id="IPR036318">
    <property type="entry name" value="FAD-bd_PCMH-like_sf"/>
</dbReference>
<dbReference type="Pfam" id="PF03450">
    <property type="entry name" value="CO_deh_flav_C"/>
    <property type="match status" value="1"/>
</dbReference>
<evidence type="ECO:0000313" key="4">
    <source>
        <dbReference type="Proteomes" id="UP000515312"/>
    </source>
</evidence>